<evidence type="ECO:0000259" key="4">
    <source>
        <dbReference type="SMART" id="SM00443"/>
    </source>
</evidence>
<dbReference type="PIRSF" id="PIRSF017706">
    <property type="entry name" value="TFIP11"/>
    <property type="match status" value="1"/>
</dbReference>
<dbReference type="HOGENOM" id="CLU_007977_3_0_1"/>
<evidence type="ECO:0000313" key="5">
    <source>
        <dbReference type="EnsemblProtists" id="PYU1_T005469"/>
    </source>
</evidence>
<sequence length="783" mass="87796">MTEPSAKGLTNADFARIFRQESRQEAKEAEAVEGDEQEDRPRGLGGIDFGGASRRDFLARGEPLSGSLDGAQSGEQERGADADAEDDVNAARGGLGLGADSRRSGGGLGFQGFAQQSEVSDESKKKKDVPAMSKAQLANLGKWEKHTKGFGLKMLAKMGFKGRLGKDESGVSSTIEVVQRPALMGIGYGNFTEASALKHNRKIARELKGETVVEEATRKREEAEGLVEDDTLWRKRKAPEGTKKYKRAADVSHDAQAAKKKARSDVILDMRGPDVRVLSNVSDAYEVDAQKLEAAKPKLGEELIYNVRMVVNLSQGQIYDLTSKIDTNTENVASLKKEAKLISAQVEMETVRLRHIEEMMQQMKQLEQVAEAAHEAQNVESIVTLLSDIRASFPQEFEAYKLHQLVPSLCIAPLKALLTSLSLSDANARSTSVQQYRLIQVFLLKVPVLQDNKAAGGGVFHHYIREKVNSAGDDMYNLILEETLWPAVSQFVTYQWNVKESPEDCLDFLALFRPHLSPAFESAFLRQLVLPRLKKECQRWNPQTDTVLIHDWLLPWRPILGDNAMELLYPDIRLTLANALNVWHPSDLSVLTVLSPWKTVWGESEYAKFTHRHVIRKLIRCLHRDFEINPQNQSLEALTWVLAWKDHLPERQFVALFEGEFFPKWLKVLRRWVTESPNLMELEKWYRGWKSFFQKQQLANHHQLIIHFHGALVLLEAAADNFGVVDGDLSGRAIPALNKNAPSNYQEALVKARNEDPTTAEDGEGSGSTSVSSAFEHLQKNKK</sequence>
<keyword evidence="2" id="KW-0507">mRNA processing</keyword>
<reference evidence="5" key="3">
    <citation type="submission" date="2015-02" db="UniProtKB">
        <authorList>
            <consortium name="EnsemblProtists"/>
        </authorList>
    </citation>
    <scope>IDENTIFICATION</scope>
    <source>
        <strain evidence="5">DAOM BR144</strain>
    </source>
</reference>
<reference evidence="6" key="2">
    <citation type="submission" date="2010-04" db="EMBL/GenBank/DDBJ databases">
        <authorList>
            <person name="Buell R."/>
            <person name="Hamilton J."/>
            <person name="Hostetler J."/>
        </authorList>
    </citation>
    <scope>NUCLEOTIDE SEQUENCE [LARGE SCALE GENOMIC DNA]</scope>
    <source>
        <strain evidence="6">DAOM:BR144</strain>
    </source>
</reference>
<evidence type="ECO:0000256" key="3">
    <source>
        <dbReference type="SAM" id="MobiDB-lite"/>
    </source>
</evidence>
<protein>
    <recommendedName>
        <fullName evidence="4">G-patch domain-containing protein</fullName>
    </recommendedName>
</protein>
<dbReference type="InterPro" id="IPR024933">
    <property type="entry name" value="TFP11"/>
</dbReference>
<reference evidence="6" key="1">
    <citation type="journal article" date="2010" name="Genome Biol.">
        <title>Genome sequence of the necrotrophic plant pathogen Pythium ultimum reveals original pathogenicity mechanisms and effector repertoire.</title>
        <authorList>
            <person name="Levesque C.A."/>
            <person name="Brouwer H."/>
            <person name="Cano L."/>
            <person name="Hamilton J.P."/>
            <person name="Holt C."/>
            <person name="Huitema E."/>
            <person name="Raffaele S."/>
            <person name="Robideau G.P."/>
            <person name="Thines M."/>
            <person name="Win J."/>
            <person name="Zerillo M.M."/>
            <person name="Beakes G.W."/>
            <person name="Boore J.L."/>
            <person name="Busam D."/>
            <person name="Dumas B."/>
            <person name="Ferriera S."/>
            <person name="Fuerstenberg S.I."/>
            <person name="Gachon C.M."/>
            <person name="Gaulin E."/>
            <person name="Govers F."/>
            <person name="Grenville-Briggs L."/>
            <person name="Horner N."/>
            <person name="Hostetler J."/>
            <person name="Jiang R.H."/>
            <person name="Johnson J."/>
            <person name="Krajaejun T."/>
            <person name="Lin H."/>
            <person name="Meijer H.J."/>
            <person name="Moore B."/>
            <person name="Morris P."/>
            <person name="Phuntmart V."/>
            <person name="Puiu D."/>
            <person name="Shetty J."/>
            <person name="Stajich J.E."/>
            <person name="Tripathy S."/>
            <person name="Wawra S."/>
            <person name="van West P."/>
            <person name="Whitty B.R."/>
            <person name="Coutinho P.M."/>
            <person name="Henrissat B."/>
            <person name="Martin F."/>
            <person name="Thomas P.D."/>
            <person name="Tyler B.M."/>
            <person name="De Vries R.P."/>
            <person name="Kamoun S."/>
            <person name="Yandell M."/>
            <person name="Tisserat N."/>
            <person name="Buell C.R."/>
        </authorList>
    </citation>
    <scope>NUCLEOTIDE SEQUENCE</scope>
    <source>
        <strain evidence="6">DAOM:BR144</strain>
    </source>
</reference>
<dbReference type="Proteomes" id="UP000019132">
    <property type="component" value="Unassembled WGS sequence"/>
</dbReference>
<dbReference type="AlphaFoldDB" id="K3WKH7"/>
<dbReference type="GO" id="GO:0071008">
    <property type="term" value="C:U2-type post-mRNA release spliceosomal complex"/>
    <property type="evidence" value="ECO:0007669"/>
    <property type="project" value="TreeGrafter"/>
</dbReference>
<dbReference type="eggNOG" id="KOG2184">
    <property type="taxonomic scope" value="Eukaryota"/>
</dbReference>
<name>K3WKH7_GLOUD</name>
<dbReference type="InterPro" id="IPR045211">
    <property type="entry name" value="TFP11/STIP/Ntr1"/>
</dbReference>
<dbReference type="STRING" id="431595.K3WKH7"/>
<proteinExistence type="inferred from homology"/>
<evidence type="ECO:0000256" key="1">
    <source>
        <dbReference type="ARBA" id="ARBA00010900"/>
    </source>
</evidence>
<evidence type="ECO:0000256" key="2">
    <source>
        <dbReference type="PIRNR" id="PIRNR017706"/>
    </source>
</evidence>
<accession>K3WKH7</accession>
<evidence type="ECO:0000313" key="6">
    <source>
        <dbReference type="Proteomes" id="UP000019132"/>
    </source>
</evidence>
<dbReference type="SMART" id="SM00443">
    <property type="entry name" value="G_patch"/>
    <property type="match status" value="1"/>
</dbReference>
<comment type="subcellular location">
    <subcellularLocation>
        <location evidence="2">Nucleus</location>
    </subcellularLocation>
</comment>
<dbReference type="GO" id="GO:0000390">
    <property type="term" value="P:spliceosomal complex disassembly"/>
    <property type="evidence" value="ECO:0007669"/>
    <property type="project" value="InterPro"/>
</dbReference>
<dbReference type="Pfam" id="PF01585">
    <property type="entry name" value="G-patch"/>
    <property type="match status" value="1"/>
</dbReference>
<feature type="region of interest" description="Disordered" evidence="3">
    <location>
        <begin position="747"/>
        <end position="783"/>
    </location>
</feature>
<dbReference type="OMA" id="CEQDIIQ"/>
<dbReference type="PANTHER" id="PTHR23329:SF1">
    <property type="entry name" value="TUFTELIN-INTERACTING PROTEIN 11"/>
    <property type="match status" value="1"/>
</dbReference>
<keyword evidence="2" id="KW-0508">mRNA splicing</keyword>
<dbReference type="Pfam" id="PF07842">
    <property type="entry name" value="GCFC"/>
    <property type="match status" value="1"/>
</dbReference>
<dbReference type="GO" id="GO:0003676">
    <property type="term" value="F:nucleic acid binding"/>
    <property type="evidence" value="ECO:0007669"/>
    <property type="project" value="InterPro"/>
</dbReference>
<keyword evidence="2" id="KW-0539">Nucleus</keyword>
<organism evidence="5 6">
    <name type="scientific">Globisporangium ultimum (strain ATCC 200006 / CBS 805.95 / DAOM BR144)</name>
    <name type="common">Pythium ultimum</name>
    <dbReference type="NCBI Taxonomy" id="431595"/>
    <lineage>
        <taxon>Eukaryota</taxon>
        <taxon>Sar</taxon>
        <taxon>Stramenopiles</taxon>
        <taxon>Oomycota</taxon>
        <taxon>Peronosporomycetes</taxon>
        <taxon>Pythiales</taxon>
        <taxon>Pythiaceae</taxon>
        <taxon>Globisporangium</taxon>
    </lineage>
</organism>
<dbReference type="EMBL" id="GL376633">
    <property type="status" value="NOT_ANNOTATED_CDS"/>
    <property type="molecule type" value="Genomic_DNA"/>
</dbReference>
<dbReference type="VEuPathDB" id="FungiDB:PYU1_G005458"/>
<dbReference type="EnsemblProtists" id="PYU1_T005469">
    <property type="protein sequence ID" value="PYU1_T005469"/>
    <property type="gene ID" value="PYU1_G005458"/>
</dbReference>
<feature type="region of interest" description="Disordered" evidence="3">
    <location>
        <begin position="1"/>
        <end position="130"/>
    </location>
</feature>
<dbReference type="PANTHER" id="PTHR23329">
    <property type="entry name" value="TUFTELIN-INTERACTING PROTEIN 11-RELATED"/>
    <property type="match status" value="1"/>
</dbReference>
<dbReference type="InParanoid" id="K3WKH7"/>
<dbReference type="InterPro" id="IPR000467">
    <property type="entry name" value="G_patch_dom"/>
</dbReference>
<keyword evidence="6" id="KW-1185">Reference proteome</keyword>
<feature type="compositionally biased region" description="Basic and acidic residues" evidence="3">
    <location>
        <begin position="16"/>
        <end position="30"/>
    </location>
</feature>
<keyword evidence="2" id="KW-0747">Spliceosome</keyword>
<dbReference type="InterPro" id="IPR022783">
    <property type="entry name" value="GCFC_dom"/>
</dbReference>
<feature type="domain" description="G-patch" evidence="4">
    <location>
        <begin position="145"/>
        <end position="189"/>
    </location>
</feature>
<comment type="similarity">
    <text evidence="1 2">Belongs to the TFP11/STIP family.</text>
</comment>